<accession>A0A857GIQ4</accession>
<dbReference type="KEGG" id="hmd:CTT34_05305"/>
<dbReference type="EMBL" id="CP024621">
    <property type="protein sequence ID" value="QHD49153.1"/>
    <property type="molecule type" value="Genomic_DNA"/>
</dbReference>
<sequence length="223" mass="24768">MTTFYSAATNSFYDTRLFGEPTHTIIDPDFEWPMVEVPDPNHQGEDDAPLIQVRDDTIEPPMITVPNPDCRLPEDAVEITEAQHQALMQNDGSKVLAPADDGYPSLVDRPPVTLGKLADQKRREINAASVEALAAVRNEYPDYEQLSWERQEREALEGGGPLIESIANARGLELSELIDRILEKSNLYQQAAGNVIGKRQALEDRIAAALKNGDRDTISSLSW</sequence>
<dbReference type="RefSeq" id="WP_159341516.1">
    <property type="nucleotide sequence ID" value="NZ_CP024621.1"/>
</dbReference>
<evidence type="ECO:0000313" key="2">
    <source>
        <dbReference type="Proteomes" id="UP000463949"/>
    </source>
</evidence>
<evidence type="ECO:0000313" key="1">
    <source>
        <dbReference type="EMBL" id="QHD49153.1"/>
    </source>
</evidence>
<proteinExistence type="predicted"/>
<dbReference type="AlphaFoldDB" id="A0A857GIQ4"/>
<gene>
    <name evidence="1" type="ORF">CTT34_05305</name>
</gene>
<reference evidence="1 2" key="1">
    <citation type="submission" date="2017-10" db="EMBL/GenBank/DDBJ databases">
        <title>Coral associated bacteria.</title>
        <authorList>
            <person name="Wang X."/>
        </authorList>
    </citation>
    <scope>NUCLEOTIDE SEQUENCE [LARGE SCALE GENOMIC DNA]</scope>
    <source>
        <strain evidence="1 2">SCSIO 43005</strain>
    </source>
</reference>
<protein>
    <submittedName>
        <fullName evidence="1">Uncharacterized protein</fullName>
    </submittedName>
</protein>
<dbReference type="OrthoDB" id="6174579at2"/>
<dbReference type="Proteomes" id="UP000463949">
    <property type="component" value="Chromosome"/>
</dbReference>
<organism evidence="1 2">
    <name type="scientific">Vreelandella aquamarina</name>
    <dbReference type="NCBI Taxonomy" id="77097"/>
    <lineage>
        <taxon>Bacteria</taxon>
        <taxon>Pseudomonadati</taxon>
        <taxon>Pseudomonadota</taxon>
        <taxon>Gammaproteobacteria</taxon>
        <taxon>Oceanospirillales</taxon>
        <taxon>Halomonadaceae</taxon>
        <taxon>Vreelandella</taxon>
    </lineage>
</organism>
<name>A0A857GIQ4_9GAMM</name>